<dbReference type="OrthoDB" id="1147047at2"/>
<organism evidence="1 2">
    <name type="scientific">Thorsellia anophelis DSM 18579</name>
    <dbReference type="NCBI Taxonomy" id="1123402"/>
    <lineage>
        <taxon>Bacteria</taxon>
        <taxon>Pseudomonadati</taxon>
        <taxon>Pseudomonadota</taxon>
        <taxon>Gammaproteobacteria</taxon>
        <taxon>Enterobacterales</taxon>
        <taxon>Thorselliaceae</taxon>
        <taxon>Thorsellia</taxon>
    </lineage>
</organism>
<evidence type="ECO:0000313" key="2">
    <source>
        <dbReference type="Proteomes" id="UP000242642"/>
    </source>
</evidence>
<dbReference type="Proteomes" id="UP000242642">
    <property type="component" value="Unassembled WGS sequence"/>
</dbReference>
<accession>A0A1I0B0Z4</accession>
<gene>
    <name evidence="1" type="ORF">SAMN02583745_01094</name>
</gene>
<dbReference type="EMBL" id="FOHV01000007">
    <property type="protein sequence ID" value="SET00309.1"/>
    <property type="molecule type" value="Genomic_DNA"/>
</dbReference>
<reference evidence="2" key="1">
    <citation type="submission" date="2016-10" db="EMBL/GenBank/DDBJ databases">
        <authorList>
            <person name="Varghese N."/>
            <person name="Submissions S."/>
        </authorList>
    </citation>
    <scope>NUCLEOTIDE SEQUENCE [LARGE SCALE GENOMIC DNA]</scope>
    <source>
        <strain evidence="2">DSM 18579</strain>
    </source>
</reference>
<dbReference type="AlphaFoldDB" id="A0A1I0B0Z4"/>
<keyword evidence="2" id="KW-1185">Reference proteome</keyword>
<dbReference type="RefSeq" id="WP_093318430.1">
    <property type="nucleotide sequence ID" value="NZ_FOHV01000007.1"/>
</dbReference>
<protein>
    <submittedName>
        <fullName evidence="1">Uncharacterized protein</fullName>
    </submittedName>
</protein>
<proteinExistence type="predicted"/>
<name>A0A1I0B0Z4_9GAMM</name>
<evidence type="ECO:0000313" key="1">
    <source>
        <dbReference type="EMBL" id="SET00309.1"/>
    </source>
</evidence>
<sequence>MAFTHIINKLVSYCESNTKKYDAVFQENNKQGAQFYTQLKSELESKVINWKWAKGKMFSPEPFSFQEKGYKQGEWLDNQPEDITGFYCYGLDINNRIIIERSGFYYIGDKTKKLVYYETFYHYNLLNQVIQSLCFSFDVEKYLINQYFFEYENDKLRYVYRVYNQNQHEISTLDYYSVENKQYLAKYKFDIAKKSLVNSNYIAYRYTQNKQLDTIERVYDNTTKLLYKRPRNEIDVNAVKAWLINYIQTLVEKNKPTDKIYSFFLEYEYWDKLPPYLCYGYQFYRDEMSSQDGFDFYCLWNPSEFPAGCDLPYPSDVSIPLNVFLFQQEFQYEDQNKLLCEVAIEIKIWLEQNYGYLLTDDFSVMLLHFNLDTFNQFFKLINPEIYEKLKFKFENF</sequence>